<dbReference type="Proteomes" id="UP000230423">
    <property type="component" value="Unassembled WGS sequence"/>
</dbReference>
<dbReference type="OrthoDB" id="10610238at2759"/>
<gene>
    <name evidence="2" type="ORF">TELCIR_21540</name>
</gene>
<evidence type="ECO:0000256" key="1">
    <source>
        <dbReference type="SAM" id="MobiDB-lite"/>
    </source>
</evidence>
<feature type="compositionally biased region" description="Basic residues" evidence="1">
    <location>
        <begin position="1"/>
        <end position="19"/>
    </location>
</feature>
<feature type="compositionally biased region" description="Polar residues" evidence="1">
    <location>
        <begin position="133"/>
        <end position="143"/>
    </location>
</feature>
<reference evidence="2 3" key="1">
    <citation type="submission" date="2015-09" db="EMBL/GenBank/DDBJ databases">
        <title>Draft genome of the parasitic nematode Teladorsagia circumcincta isolate WARC Sus (inbred).</title>
        <authorList>
            <person name="Mitreva M."/>
        </authorList>
    </citation>
    <scope>NUCLEOTIDE SEQUENCE [LARGE SCALE GENOMIC DNA]</scope>
    <source>
        <strain evidence="2 3">S</strain>
    </source>
</reference>
<feature type="region of interest" description="Disordered" evidence="1">
    <location>
        <begin position="1"/>
        <end position="22"/>
    </location>
</feature>
<accession>A0A2G9TGH1</accession>
<feature type="region of interest" description="Disordered" evidence="1">
    <location>
        <begin position="93"/>
        <end position="166"/>
    </location>
</feature>
<dbReference type="AlphaFoldDB" id="A0A2G9TGH1"/>
<protein>
    <submittedName>
        <fullName evidence="2">Uncharacterized protein</fullName>
    </submittedName>
</protein>
<feature type="compositionally biased region" description="Basic residues" evidence="1">
    <location>
        <begin position="156"/>
        <end position="166"/>
    </location>
</feature>
<keyword evidence="3" id="KW-1185">Reference proteome</keyword>
<evidence type="ECO:0000313" key="3">
    <source>
        <dbReference type="Proteomes" id="UP000230423"/>
    </source>
</evidence>
<evidence type="ECO:0000313" key="2">
    <source>
        <dbReference type="EMBL" id="PIO57057.1"/>
    </source>
</evidence>
<name>A0A2G9TGH1_TELCI</name>
<sequence>MKKAKNGKVKNGSLKKIKKPHGEAVKGTCIEHKMLGGSEDEMYASEDDLVDVSDMFEDVEVKGEEKNEDCGAVPMANASKFHYAVGTGEIKLENDDPLSIPKKVSKKKKNLNTRRKLDDDNDGEEKVVEWSTGRGSSRLVQNDGSDEEAEPIKGKKEVRKVFTHVS</sequence>
<organism evidence="2 3">
    <name type="scientific">Teladorsagia circumcincta</name>
    <name type="common">Brown stomach worm</name>
    <name type="synonym">Ostertagia circumcincta</name>
    <dbReference type="NCBI Taxonomy" id="45464"/>
    <lineage>
        <taxon>Eukaryota</taxon>
        <taxon>Metazoa</taxon>
        <taxon>Ecdysozoa</taxon>
        <taxon>Nematoda</taxon>
        <taxon>Chromadorea</taxon>
        <taxon>Rhabditida</taxon>
        <taxon>Rhabditina</taxon>
        <taxon>Rhabditomorpha</taxon>
        <taxon>Strongyloidea</taxon>
        <taxon>Trichostrongylidae</taxon>
        <taxon>Teladorsagia</taxon>
    </lineage>
</organism>
<feature type="compositionally biased region" description="Basic residues" evidence="1">
    <location>
        <begin position="103"/>
        <end position="114"/>
    </location>
</feature>
<dbReference type="EMBL" id="KZ371624">
    <property type="protein sequence ID" value="PIO57057.1"/>
    <property type="molecule type" value="Genomic_DNA"/>
</dbReference>
<proteinExistence type="predicted"/>